<dbReference type="RefSeq" id="WP_188466107.1">
    <property type="nucleotide sequence ID" value="NZ_BAABHU010000012.1"/>
</dbReference>
<name>A0ABQ1MUZ3_9BACT</name>
<comment type="caution">
    <text evidence="2">The sequence shown here is derived from an EMBL/GenBank/DDBJ whole genome shotgun (WGS) entry which is preliminary data.</text>
</comment>
<reference evidence="3" key="1">
    <citation type="journal article" date="2019" name="Int. J. Syst. Evol. Microbiol.">
        <title>The Global Catalogue of Microorganisms (GCM) 10K type strain sequencing project: providing services to taxonomists for standard genome sequencing and annotation.</title>
        <authorList>
            <consortium name="The Broad Institute Genomics Platform"/>
            <consortium name="The Broad Institute Genome Sequencing Center for Infectious Disease"/>
            <person name="Wu L."/>
            <person name="Ma J."/>
        </authorList>
    </citation>
    <scope>NUCLEOTIDE SEQUENCE [LARGE SCALE GENOMIC DNA]</scope>
    <source>
        <strain evidence="3">CGMCC 1.10832</strain>
    </source>
</reference>
<evidence type="ECO:0000313" key="2">
    <source>
        <dbReference type="EMBL" id="GGC46938.1"/>
    </source>
</evidence>
<feature type="domain" description="LysM" evidence="1">
    <location>
        <begin position="172"/>
        <end position="219"/>
    </location>
</feature>
<dbReference type="InterPro" id="IPR045361">
    <property type="entry name" value="CIS_tube_prot_N"/>
</dbReference>
<keyword evidence="3" id="KW-1185">Reference proteome</keyword>
<dbReference type="PROSITE" id="PS51782">
    <property type="entry name" value="LYSM"/>
    <property type="match status" value="1"/>
</dbReference>
<evidence type="ECO:0000313" key="3">
    <source>
        <dbReference type="Proteomes" id="UP000636010"/>
    </source>
</evidence>
<organism evidence="2 3">
    <name type="scientific">Marivirga lumbricoides</name>
    <dbReference type="NCBI Taxonomy" id="1046115"/>
    <lineage>
        <taxon>Bacteria</taxon>
        <taxon>Pseudomonadati</taxon>
        <taxon>Bacteroidota</taxon>
        <taxon>Cytophagia</taxon>
        <taxon>Cytophagales</taxon>
        <taxon>Marivirgaceae</taxon>
        <taxon>Marivirga</taxon>
    </lineage>
</organism>
<dbReference type="Pfam" id="PF19266">
    <property type="entry name" value="CIS_tube"/>
    <property type="match status" value="1"/>
</dbReference>
<dbReference type="CDD" id="cd00118">
    <property type="entry name" value="LysM"/>
    <property type="match status" value="1"/>
</dbReference>
<sequence>MINDATLTKVKIIAYEDSEGNKAKKDGTYEVMINPSSISHSHGITYQIDQPPGVVDANAKFQNISPQNLSFEIILDGTGATGVKKDVDKEIKKLKGVTYDYYGESHETAYVKIMWGSAVNFAGRLTSMDITHTLFAPSGKSLRAKVALKFISTSDLKKQMKEMEKASPDLTHLVTVKIGDTLPLMCERIYKKSHYYLQIARINNLVDFRKLEPGQELIFPPIKK</sequence>
<protein>
    <recommendedName>
        <fullName evidence="1">LysM domain-containing protein</fullName>
    </recommendedName>
</protein>
<accession>A0ABQ1MUZ3</accession>
<dbReference type="EMBL" id="BMEC01000012">
    <property type="protein sequence ID" value="GGC46938.1"/>
    <property type="molecule type" value="Genomic_DNA"/>
</dbReference>
<gene>
    <name evidence="2" type="ORF">GCM10011506_35670</name>
</gene>
<dbReference type="Proteomes" id="UP000636010">
    <property type="component" value="Unassembled WGS sequence"/>
</dbReference>
<dbReference type="InterPro" id="IPR018392">
    <property type="entry name" value="LysM"/>
</dbReference>
<dbReference type="Gene3D" id="3.10.350.10">
    <property type="entry name" value="LysM domain"/>
    <property type="match status" value="1"/>
</dbReference>
<proteinExistence type="predicted"/>
<dbReference type="InterPro" id="IPR036779">
    <property type="entry name" value="LysM_dom_sf"/>
</dbReference>
<evidence type="ECO:0000259" key="1">
    <source>
        <dbReference type="PROSITE" id="PS51782"/>
    </source>
</evidence>